<proteinExistence type="inferred from homology"/>
<dbReference type="SUPFAM" id="SSF64518">
    <property type="entry name" value="Phase 1 flagellin"/>
    <property type="match status" value="1"/>
</dbReference>
<dbReference type="InterPro" id="IPR001029">
    <property type="entry name" value="Flagellin_N"/>
</dbReference>
<dbReference type="PANTHER" id="PTHR42792:SF2">
    <property type="entry name" value="FLAGELLIN"/>
    <property type="match status" value="1"/>
</dbReference>
<dbReference type="InterPro" id="IPR046358">
    <property type="entry name" value="Flagellin_C"/>
</dbReference>
<keyword evidence="2 3" id="KW-0975">Bacterial flagellum</keyword>
<name>X7F837_9RHOB</name>
<reference evidence="6 7" key="1">
    <citation type="submission" date="2014-01" db="EMBL/GenBank/DDBJ databases">
        <title>Roseivivax isoporae LMG 25204 Genome Sequencing.</title>
        <authorList>
            <person name="Lai Q."/>
            <person name="Li G."/>
            <person name="Shao Z."/>
        </authorList>
    </citation>
    <scope>NUCLEOTIDE SEQUENCE [LARGE SCALE GENOMIC DNA]</scope>
    <source>
        <strain evidence="6 7">LMG 25204</strain>
    </source>
</reference>
<keyword evidence="6" id="KW-0966">Cell projection</keyword>
<comment type="subcellular location">
    <subcellularLocation>
        <location evidence="3">Secreted</location>
    </subcellularLocation>
    <subcellularLocation>
        <location evidence="3">Bacterial flagellum</location>
    </subcellularLocation>
</comment>
<sequence length="287" mass="29939">MSSINTNASAMTALSTLRNINRDLEGAQDRISTGLKISSGKDNAAYFAISKTMSGDSSMYKAIDESLTLQQNSVSTARLGAETVADLADEFLERVAFAQGSAGDQSARTDIQTELNELAARIQTVIDQSTFNGESLVKGAVDSVTAVTVVTGITRSASGVSTTTITYDRQDLTAIQSTLANIDISSAASAASAATVLSQALTDAQGALDAAITSATALGVAEKSIETQKQFLGELTDRIDVGVGSMVDANMEEEAARLQALQVQQQLATQSLSIANQAPQNILSLFR</sequence>
<feature type="domain" description="Flagellin N-terminal" evidence="4">
    <location>
        <begin position="4"/>
        <end position="140"/>
    </location>
</feature>
<dbReference type="GO" id="GO:0009288">
    <property type="term" value="C:bacterial-type flagellum"/>
    <property type="evidence" value="ECO:0007669"/>
    <property type="project" value="UniProtKB-SubCell"/>
</dbReference>
<dbReference type="eggNOG" id="COG1344">
    <property type="taxonomic scope" value="Bacteria"/>
</dbReference>
<evidence type="ECO:0000259" key="4">
    <source>
        <dbReference type="Pfam" id="PF00669"/>
    </source>
</evidence>
<protein>
    <recommendedName>
        <fullName evidence="3">Flagellin</fullName>
    </recommendedName>
</protein>
<comment type="caution">
    <text evidence="6">The sequence shown here is derived from an EMBL/GenBank/DDBJ whole genome shotgun (WGS) entry which is preliminary data.</text>
</comment>
<dbReference type="InterPro" id="IPR001492">
    <property type="entry name" value="Flagellin"/>
</dbReference>
<gene>
    <name evidence="6" type="ORF">RISW2_04085</name>
</gene>
<dbReference type="PATRIC" id="fig|1449351.3.peg.2168"/>
<dbReference type="GO" id="GO:0005198">
    <property type="term" value="F:structural molecule activity"/>
    <property type="evidence" value="ECO:0007669"/>
    <property type="project" value="UniProtKB-UniRule"/>
</dbReference>
<keyword evidence="6" id="KW-0969">Cilium</keyword>
<keyword evidence="3" id="KW-0964">Secreted</keyword>
<dbReference type="Pfam" id="PF00669">
    <property type="entry name" value="Flagellin_N"/>
    <property type="match status" value="1"/>
</dbReference>
<keyword evidence="6" id="KW-0282">Flagellum</keyword>
<evidence type="ECO:0000256" key="1">
    <source>
        <dbReference type="ARBA" id="ARBA00005709"/>
    </source>
</evidence>
<dbReference type="OrthoDB" id="8328560at2"/>
<organism evidence="6 7">
    <name type="scientific">Roseivivax isoporae LMG 25204</name>
    <dbReference type="NCBI Taxonomy" id="1449351"/>
    <lineage>
        <taxon>Bacteria</taxon>
        <taxon>Pseudomonadati</taxon>
        <taxon>Pseudomonadota</taxon>
        <taxon>Alphaproteobacteria</taxon>
        <taxon>Rhodobacterales</taxon>
        <taxon>Roseobacteraceae</taxon>
        <taxon>Roseivivax</taxon>
    </lineage>
</organism>
<dbReference type="STRING" id="1449351.RISW2_04085"/>
<evidence type="ECO:0000259" key="5">
    <source>
        <dbReference type="Pfam" id="PF00700"/>
    </source>
</evidence>
<dbReference type="RefSeq" id="WP_043770369.1">
    <property type="nucleotide sequence ID" value="NZ_JAME01000014.1"/>
</dbReference>
<evidence type="ECO:0000313" key="6">
    <source>
        <dbReference type="EMBL" id="ETX28898.1"/>
    </source>
</evidence>
<evidence type="ECO:0000256" key="2">
    <source>
        <dbReference type="ARBA" id="ARBA00023143"/>
    </source>
</evidence>
<comment type="function">
    <text evidence="3">Flagellin is the subunit protein which polymerizes to form the filaments of bacterial flagella.</text>
</comment>
<dbReference type="EMBL" id="JAME01000014">
    <property type="protein sequence ID" value="ETX28898.1"/>
    <property type="molecule type" value="Genomic_DNA"/>
</dbReference>
<evidence type="ECO:0000256" key="3">
    <source>
        <dbReference type="RuleBase" id="RU362073"/>
    </source>
</evidence>
<keyword evidence="7" id="KW-1185">Reference proteome</keyword>
<dbReference type="Pfam" id="PF00700">
    <property type="entry name" value="Flagellin_C"/>
    <property type="match status" value="1"/>
</dbReference>
<dbReference type="Proteomes" id="UP000023430">
    <property type="component" value="Unassembled WGS sequence"/>
</dbReference>
<evidence type="ECO:0000313" key="7">
    <source>
        <dbReference type="Proteomes" id="UP000023430"/>
    </source>
</evidence>
<dbReference type="PANTHER" id="PTHR42792">
    <property type="entry name" value="FLAGELLIN"/>
    <property type="match status" value="1"/>
</dbReference>
<dbReference type="Gene3D" id="1.20.1330.10">
    <property type="entry name" value="f41 fragment of flagellin, N-terminal domain"/>
    <property type="match status" value="1"/>
</dbReference>
<feature type="domain" description="Flagellin C-terminal" evidence="5">
    <location>
        <begin position="209"/>
        <end position="286"/>
    </location>
</feature>
<dbReference type="PRINTS" id="PR00207">
    <property type="entry name" value="FLAGELLIN"/>
</dbReference>
<dbReference type="AlphaFoldDB" id="X7F837"/>
<comment type="similarity">
    <text evidence="1 3">Belongs to the bacterial flagellin family.</text>
</comment>
<dbReference type="GO" id="GO:0005576">
    <property type="term" value="C:extracellular region"/>
    <property type="evidence" value="ECO:0007669"/>
    <property type="project" value="UniProtKB-SubCell"/>
</dbReference>
<accession>X7F837</accession>